<reference evidence="2" key="1">
    <citation type="journal article" date="2014" name="Int. J. Syst. Evol. Microbiol.">
        <title>Complete genome sequence of Corynebacterium casei LMG S-19264T (=DSM 44701T), isolated from a smear-ripened cheese.</title>
        <authorList>
            <consortium name="US DOE Joint Genome Institute (JGI-PGF)"/>
            <person name="Walter F."/>
            <person name="Albersmeier A."/>
            <person name="Kalinowski J."/>
            <person name="Ruckert C."/>
        </authorList>
    </citation>
    <scope>NUCLEOTIDE SEQUENCE</scope>
    <source>
        <strain evidence="2">CGMCC 4.7306</strain>
    </source>
</reference>
<sequence>MSETKSAYWERYYAKGSGLARPVPSQFAAFVAGELQGPYRVVEFGCGNGRDALFFASHGHEVTAIDGSSAATERGKAVADAHGEKVEFITSAIDAAELADLVSEAGDKTLVYARFFLHAITGAEEQAFLECAGELTKPGDLMAVEYRTIRDSSGVKETAEHYRRFMSPAEFQYSAIQHGFRVTYAVEGYGFAKYRQDDAYVARNLLERV</sequence>
<feature type="domain" description="Methyltransferase" evidence="1">
    <location>
        <begin position="41"/>
        <end position="139"/>
    </location>
</feature>
<gene>
    <name evidence="2" type="ORF">GCM10011575_07080</name>
</gene>
<evidence type="ECO:0000259" key="1">
    <source>
        <dbReference type="Pfam" id="PF13649"/>
    </source>
</evidence>
<protein>
    <recommendedName>
        <fullName evidence="1">Methyltransferase domain-containing protein</fullName>
    </recommendedName>
</protein>
<dbReference type="Gene3D" id="3.40.50.150">
    <property type="entry name" value="Vaccinia Virus protein VP39"/>
    <property type="match status" value="1"/>
</dbReference>
<proteinExistence type="predicted"/>
<dbReference type="Pfam" id="PF13649">
    <property type="entry name" value="Methyltransf_25"/>
    <property type="match status" value="1"/>
</dbReference>
<dbReference type="InterPro" id="IPR029063">
    <property type="entry name" value="SAM-dependent_MTases_sf"/>
</dbReference>
<keyword evidence="3" id="KW-1185">Reference proteome</keyword>
<evidence type="ECO:0000313" key="3">
    <source>
        <dbReference type="Proteomes" id="UP000613840"/>
    </source>
</evidence>
<dbReference type="EMBL" id="BMMZ01000001">
    <property type="protein sequence ID" value="GGL51342.1"/>
    <property type="molecule type" value="Genomic_DNA"/>
</dbReference>
<evidence type="ECO:0000313" key="2">
    <source>
        <dbReference type="EMBL" id="GGL51342.1"/>
    </source>
</evidence>
<name>A0A917S3R2_9ACTN</name>
<dbReference type="CDD" id="cd02440">
    <property type="entry name" value="AdoMet_MTases"/>
    <property type="match status" value="1"/>
</dbReference>
<dbReference type="SUPFAM" id="SSF53335">
    <property type="entry name" value="S-adenosyl-L-methionine-dependent methyltransferases"/>
    <property type="match status" value="1"/>
</dbReference>
<dbReference type="Proteomes" id="UP000613840">
    <property type="component" value="Unassembled WGS sequence"/>
</dbReference>
<dbReference type="AlphaFoldDB" id="A0A917S3R2"/>
<dbReference type="InterPro" id="IPR041698">
    <property type="entry name" value="Methyltransf_25"/>
</dbReference>
<comment type="caution">
    <text evidence="2">The sequence shown here is derived from an EMBL/GenBank/DDBJ whole genome shotgun (WGS) entry which is preliminary data.</text>
</comment>
<organism evidence="2 3">
    <name type="scientific">Microlunatus endophyticus</name>
    <dbReference type="NCBI Taxonomy" id="1716077"/>
    <lineage>
        <taxon>Bacteria</taxon>
        <taxon>Bacillati</taxon>
        <taxon>Actinomycetota</taxon>
        <taxon>Actinomycetes</taxon>
        <taxon>Propionibacteriales</taxon>
        <taxon>Propionibacteriaceae</taxon>
        <taxon>Microlunatus</taxon>
    </lineage>
</organism>
<accession>A0A917S3R2</accession>
<dbReference type="RefSeq" id="WP_188893743.1">
    <property type="nucleotide sequence ID" value="NZ_BMMZ01000001.1"/>
</dbReference>
<reference evidence="2" key="2">
    <citation type="submission" date="2020-09" db="EMBL/GenBank/DDBJ databases">
        <authorList>
            <person name="Sun Q."/>
            <person name="Zhou Y."/>
        </authorList>
    </citation>
    <scope>NUCLEOTIDE SEQUENCE</scope>
    <source>
        <strain evidence="2">CGMCC 4.7306</strain>
    </source>
</reference>